<dbReference type="AlphaFoldDB" id="A0A174V6T7"/>
<dbReference type="GO" id="GO:0005886">
    <property type="term" value="C:plasma membrane"/>
    <property type="evidence" value="ECO:0007669"/>
    <property type="project" value="UniProtKB-SubCell"/>
</dbReference>
<keyword evidence="2 7" id="KW-0813">Transport</keyword>
<comment type="caution">
    <text evidence="10">The sequence shown here is derived from an EMBL/GenBank/DDBJ whole genome shotgun (WGS) entry which is preliminary data.</text>
</comment>
<dbReference type="PANTHER" id="PTHR43744">
    <property type="entry name" value="ABC TRANSPORTER PERMEASE PROTEIN MG189-RELATED-RELATED"/>
    <property type="match status" value="1"/>
</dbReference>
<feature type="transmembrane region" description="Helical" evidence="7">
    <location>
        <begin position="109"/>
        <end position="131"/>
    </location>
</feature>
<sequence length="280" mass="31996">MRRKKQIGNIAFHVICILFALTSLYPILWMISSSLKESSQVFVDAANLIPHEFKIENYINGWRGFGGISFAYFFKNTFIVVILSVLGVVVTCPFVAYGFARLDFPFKNVCFMTILISLMLPGQVVMIPQYIMFNKLGWLNTYLPLILPLWFGSAFFIFQHMQFIRSIPNELDEAAFLDGASKFKVYTNVILPLIKPSLVTSIIFQFYWKWEDFFGPLIYLTSPKKYTVSVALRLFSDPTSMTDWGAMFAMGILSLLPPVILFFCFQKYIVEGISTSGLKG</sequence>
<dbReference type="EMBL" id="QSON01000003">
    <property type="protein sequence ID" value="RGJ06020.1"/>
    <property type="molecule type" value="Genomic_DNA"/>
</dbReference>
<dbReference type="InterPro" id="IPR035906">
    <property type="entry name" value="MetI-like_sf"/>
</dbReference>
<name>A0A174V6T7_9FIRM</name>
<keyword evidence="4 7" id="KW-0812">Transmembrane</keyword>
<evidence type="ECO:0000313" key="11">
    <source>
        <dbReference type="Proteomes" id="UP000263014"/>
    </source>
</evidence>
<dbReference type="Proteomes" id="UP000434223">
    <property type="component" value="Unassembled WGS sequence"/>
</dbReference>
<evidence type="ECO:0000256" key="7">
    <source>
        <dbReference type="RuleBase" id="RU363032"/>
    </source>
</evidence>
<dbReference type="GO" id="GO:0055085">
    <property type="term" value="P:transmembrane transport"/>
    <property type="evidence" value="ECO:0007669"/>
    <property type="project" value="InterPro"/>
</dbReference>
<gene>
    <name evidence="10" type="ORF">DXD79_08425</name>
    <name evidence="9" type="ORF">GNE07_06555</name>
</gene>
<feature type="domain" description="ABC transmembrane type-1" evidence="8">
    <location>
        <begin position="74"/>
        <end position="265"/>
    </location>
</feature>
<reference evidence="10 11" key="1">
    <citation type="submission" date="2018-08" db="EMBL/GenBank/DDBJ databases">
        <title>A genome reference for cultivated species of the human gut microbiota.</title>
        <authorList>
            <person name="Zou Y."/>
            <person name="Xue W."/>
            <person name="Luo G."/>
        </authorList>
    </citation>
    <scope>NUCLEOTIDE SEQUENCE [LARGE SCALE GENOMIC DNA]</scope>
    <source>
        <strain evidence="10 11">TM09-12</strain>
    </source>
</reference>
<dbReference type="PROSITE" id="PS50928">
    <property type="entry name" value="ABC_TM1"/>
    <property type="match status" value="1"/>
</dbReference>
<evidence type="ECO:0000256" key="3">
    <source>
        <dbReference type="ARBA" id="ARBA00022475"/>
    </source>
</evidence>
<keyword evidence="6 7" id="KW-0472">Membrane</keyword>
<dbReference type="PANTHER" id="PTHR43744:SF6">
    <property type="entry name" value="ABC TRANSPORTER PERMEASE PROTEIN YESQ-RELATED"/>
    <property type="match status" value="1"/>
</dbReference>
<evidence type="ECO:0000256" key="6">
    <source>
        <dbReference type="ARBA" id="ARBA00023136"/>
    </source>
</evidence>
<evidence type="ECO:0000313" key="12">
    <source>
        <dbReference type="Proteomes" id="UP000434223"/>
    </source>
</evidence>
<dbReference type="EMBL" id="WNME01000003">
    <property type="protein sequence ID" value="MUB62721.1"/>
    <property type="molecule type" value="Genomic_DNA"/>
</dbReference>
<dbReference type="InterPro" id="IPR000515">
    <property type="entry name" value="MetI-like"/>
</dbReference>
<dbReference type="Gene3D" id="1.10.3720.10">
    <property type="entry name" value="MetI-like"/>
    <property type="match status" value="1"/>
</dbReference>
<feature type="transmembrane region" description="Helical" evidence="7">
    <location>
        <begin position="12"/>
        <end position="31"/>
    </location>
</feature>
<evidence type="ECO:0000256" key="5">
    <source>
        <dbReference type="ARBA" id="ARBA00022989"/>
    </source>
</evidence>
<feature type="transmembrane region" description="Helical" evidence="7">
    <location>
        <begin position="189"/>
        <end position="208"/>
    </location>
</feature>
<organism evidence="10 11">
    <name type="scientific">Hungatella hathewayi</name>
    <dbReference type="NCBI Taxonomy" id="154046"/>
    <lineage>
        <taxon>Bacteria</taxon>
        <taxon>Bacillati</taxon>
        <taxon>Bacillota</taxon>
        <taxon>Clostridia</taxon>
        <taxon>Lachnospirales</taxon>
        <taxon>Lachnospiraceae</taxon>
        <taxon>Hungatella</taxon>
    </lineage>
</organism>
<protein>
    <submittedName>
        <fullName evidence="9">ABC transporter permease subunit</fullName>
    </submittedName>
    <submittedName>
        <fullName evidence="10">Carbohydrate ABC transporter permease</fullName>
    </submittedName>
</protein>
<evidence type="ECO:0000313" key="9">
    <source>
        <dbReference type="EMBL" id="MUB62721.1"/>
    </source>
</evidence>
<keyword evidence="3" id="KW-1003">Cell membrane</keyword>
<evidence type="ECO:0000256" key="2">
    <source>
        <dbReference type="ARBA" id="ARBA00022448"/>
    </source>
</evidence>
<evidence type="ECO:0000259" key="8">
    <source>
        <dbReference type="PROSITE" id="PS50928"/>
    </source>
</evidence>
<evidence type="ECO:0000256" key="4">
    <source>
        <dbReference type="ARBA" id="ARBA00022692"/>
    </source>
</evidence>
<comment type="subcellular location">
    <subcellularLocation>
        <location evidence="1 7">Cell membrane</location>
        <topology evidence="1 7">Multi-pass membrane protein</topology>
    </subcellularLocation>
</comment>
<evidence type="ECO:0000256" key="1">
    <source>
        <dbReference type="ARBA" id="ARBA00004651"/>
    </source>
</evidence>
<dbReference type="SUPFAM" id="SSF161098">
    <property type="entry name" value="MetI-like"/>
    <property type="match status" value="1"/>
</dbReference>
<dbReference type="CDD" id="cd06261">
    <property type="entry name" value="TM_PBP2"/>
    <property type="match status" value="1"/>
</dbReference>
<keyword evidence="5 7" id="KW-1133">Transmembrane helix</keyword>
<feature type="transmembrane region" description="Helical" evidence="7">
    <location>
        <begin position="244"/>
        <end position="265"/>
    </location>
</feature>
<dbReference type="RefSeq" id="WP_006776865.1">
    <property type="nucleotide sequence ID" value="NZ_CABJBJ010000011.1"/>
</dbReference>
<proteinExistence type="inferred from homology"/>
<dbReference type="GeneID" id="93150268"/>
<feature type="transmembrane region" description="Helical" evidence="7">
    <location>
        <begin position="78"/>
        <end position="97"/>
    </location>
</feature>
<accession>A0A174V6T7</accession>
<dbReference type="Proteomes" id="UP000263014">
    <property type="component" value="Unassembled WGS sequence"/>
</dbReference>
<feature type="transmembrane region" description="Helical" evidence="7">
    <location>
        <begin position="137"/>
        <end position="158"/>
    </location>
</feature>
<dbReference type="OrthoDB" id="9787837at2"/>
<dbReference type="Pfam" id="PF00528">
    <property type="entry name" value="BPD_transp_1"/>
    <property type="match status" value="1"/>
</dbReference>
<reference evidence="9 12" key="2">
    <citation type="submission" date="2019-09" db="EMBL/GenBank/DDBJ databases">
        <title>Draft genome sequencing of Hungatella hathewayi 123Y-2.</title>
        <authorList>
            <person name="Lv Q."/>
            <person name="Li S."/>
        </authorList>
    </citation>
    <scope>NUCLEOTIDE SEQUENCE [LARGE SCALE GENOMIC DNA]</scope>
    <source>
        <strain evidence="9 12">123Y-2</strain>
    </source>
</reference>
<comment type="similarity">
    <text evidence="7">Belongs to the binding-protein-dependent transport system permease family.</text>
</comment>
<evidence type="ECO:0000313" key="10">
    <source>
        <dbReference type="EMBL" id="RGJ06020.1"/>
    </source>
</evidence>